<dbReference type="InterPro" id="IPR013105">
    <property type="entry name" value="TPR_2"/>
</dbReference>
<dbReference type="PANTHER" id="PTHR11242:SF18">
    <property type="entry name" value="PEPTIDYLPROLYL ISOMERASE"/>
    <property type="match status" value="1"/>
</dbReference>
<dbReference type="Proteomes" id="UP001162131">
    <property type="component" value="Unassembled WGS sequence"/>
</dbReference>
<keyword evidence="5" id="KW-1185">Reference proteome</keyword>
<keyword evidence="2 3" id="KW-0802">TPR repeat</keyword>
<protein>
    <recommendedName>
        <fullName evidence="6">Tetratricopeptide repeat protein</fullName>
    </recommendedName>
</protein>
<dbReference type="InterPro" id="IPR011990">
    <property type="entry name" value="TPR-like_helical_dom_sf"/>
</dbReference>
<dbReference type="SMART" id="SM00028">
    <property type="entry name" value="TPR"/>
    <property type="match status" value="3"/>
</dbReference>
<evidence type="ECO:0000256" key="1">
    <source>
        <dbReference type="ARBA" id="ARBA00022737"/>
    </source>
</evidence>
<organism evidence="4 5">
    <name type="scientific">Blepharisma stoltei</name>
    <dbReference type="NCBI Taxonomy" id="1481888"/>
    <lineage>
        <taxon>Eukaryota</taxon>
        <taxon>Sar</taxon>
        <taxon>Alveolata</taxon>
        <taxon>Ciliophora</taxon>
        <taxon>Postciliodesmatophora</taxon>
        <taxon>Heterotrichea</taxon>
        <taxon>Heterotrichida</taxon>
        <taxon>Blepharismidae</taxon>
        <taxon>Blepharisma</taxon>
    </lineage>
</organism>
<proteinExistence type="predicted"/>
<dbReference type="PROSITE" id="PS50005">
    <property type="entry name" value="TPR"/>
    <property type="match status" value="1"/>
</dbReference>
<keyword evidence="1" id="KW-0677">Repeat</keyword>
<reference evidence="4" key="1">
    <citation type="submission" date="2021-09" db="EMBL/GenBank/DDBJ databases">
        <authorList>
            <consortium name="AG Swart"/>
            <person name="Singh M."/>
            <person name="Singh A."/>
            <person name="Seah K."/>
            <person name="Emmerich C."/>
        </authorList>
    </citation>
    <scope>NUCLEOTIDE SEQUENCE</scope>
    <source>
        <strain evidence="4">ATCC30299</strain>
    </source>
</reference>
<dbReference type="InterPro" id="IPR019734">
    <property type="entry name" value="TPR_rpt"/>
</dbReference>
<evidence type="ECO:0000313" key="4">
    <source>
        <dbReference type="EMBL" id="CAG9320994.1"/>
    </source>
</evidence>
<feature type="repeat" description="TPR" evidence="3">
    <location>
        <begin position="120"/>
        <end position="153"/>
    </location>
</feature>
<sequence length="189" mass="21942">MVEEAKIQPQEEISPEEKILEHISKAEAFKIEGNELFKQGNYKDALKKYAKVFLYTEGLISKSGALSQYAKVCLTDQQEAQVNEIRFSTYSNMTAVHLKEGNYERTILKANKALEINESSKVLYRRGMAYLQLNDLDRAKSDFDKANEKTPGDPSIQAAYKLWNKKMKESEERDRRHFKGMFERMNLEN</sequence>
<name>A0AAU9J4V8_9CILI</name>
<dbReference type="InterPro" id="IPR039663">
    <property type="entry name" value="AIP/AIPL1/TTC9"/>
</dbReference>
<evidence type="ECO:0000313" key="5">
    <source>
        <dbReference type="Proteomes" id="UP001162131"/>
    </source>
</evidence>
<evidence type="ECO:0008006" key="6">
    <source>
        <dbReference type="Google" id="ProtNLM"/>
    </source>
</evidence>
<gene>
    <name evidence="4" type="ORF">BSTOLATCC_MIC27566</name>
</gene>
<dbReference type="Pfam" id="PF07719">
    <property type="entry name" value="TPR_2"/>
    <property type="match status" value="1"/>
</dbReference>
<dbReference type="PANTHER" id="PTHR11242">
    <property type="entry name" value="ARYL HYDROCARBON RECEPTOR INTERACTING PROTEIN RELATED"/>
    <property type="match status" value="1"/>
</dbReference>
<dbReference type="SUPFAM" id="SSF48452">
    <property type="entry name" value="TPR-like"/>
    <property type="match status" value="1"/>
</dbReference>
<dbReference type="Gene3D" id="1.25.40.10">
    <property type="entry name" value="Tetratricopeptide repeat domain"/>
    <property type="match status" value="1"/>
</dbReference>
<dbReference type="AlphaFoldDB" id="A0AAU9J4V8"/>
<evidence type="ECO:0000256" key="3">
    <source>
        <dbReference type="PROSITE-ProRule" id="PRU00339"/>
    </source>
</evidence>
<dbReference type="EMBL" id="CAJZBQ010000027">
    <property type="protein sequence ID" value="CAG9320994.1"/>
    <property type="molecule type" value="Genomic_DNA"/>
</dbReference>
<comment type="caution">
    <text evidence="4">The sequence shown here is derived from an EMBL/GenBank/DDBJ whole genome shotgun (WGS) entry which is preliminary data.</text>
</comment>
<evidence type="ECO:0000256" key="2">
    <source>
        <dbReference type="ARBA" id="ARBA00022803"/>
    </source>
</evidence>
<accession>A0AAU9J4V8</accession>